<name>A0A317G044_BUTFI</name>
<evidence type="ECO:0000256" key="1">
    <source>
        <dbReference type="SAM" id="Phobius"/>
    </source>
</evidence>
<protein>
    <submittedName>
        <fullName evidence="2">Uncharacterized protein</fullName>
    </submittedName>
</protein>
<feature type="transmembrane region" description="Helical" evidence="1">
    <location>
        <begin position="14"/>
        <end position="34"/>
    </location>
</feature>
<keyword evidence="1" id="KW-0812">Transmembrane</keyword>
<evidence type="ECO:0000313" key="2">
    <source>
        <dbReference type="EMBL" id="PWT27414.1"/>
    </source>
</evidence>
<sequence length="149" mass="17669">MVIFEETKDDYHDIFSLFWFLVLITIWAIFGVLIDYTGGINSELNYPFYIILVIGFFWGIILLIANLKRCISNLNKKKFIFDDHSFTIKHFIIKKRYEYSGLRNVSINYEFIAFVYYDTQNTIEIKEYEIAYNVAAEIEKHLKAGDMAD</sequence>
<accession>A0A317G044</accession>
<feature type="transmembrane region" description="Helical" evidence="1">
    <location>
        <begin position="46"/>
        <end position="67"/>
    </location>
</feature>
<evidence type="ECO:0000313" key="3">
    <source>
        <dbReference type="Proteomes" id="UP000245488"/>
    </source>
</evidence>
<keyword evidence="3" id="KW-1185">Reference proteome</keyword>
<keyword evidence="1" id="KW-1133">Transmembrane helix</keyword>
<dbReference type="RefSeq" id="WP_110072921.1">
    <property type="nucleotide sequence ID" value="NZ_CM009896.1"/>
</dbReference>
<comment type="caution">
    <text evidence="2">The sequence shown here is derived from an EMBL/GenBank/DDBJ whole genome shotgun (WGS) entry which is preliminary data.</text>
</comment>
<gene>
    <name evidence="2" type="ORF">CPT75_10030</name>
</gene>
<dbReference type="Proteomes" id="UP000245488">
    <property type="component" value="Chromosome"/>
</dbReference>
<proteinExistence type="predicted"/>
<dbReference type="EMBL" id="NXNG01000001">
    <property type="protein sequence ID" value="PWT27414.1"/>
    <property type="molecule type" value="Genomic_DNA"/>
</dbReference>
<keyword evidence="1" id="KW-0472">Membrane</keyword>
<reference evidence="2 3" key="1">
    <citation type="submission" date="2017-09" db="EMBL/GenBank/DDBJ databases">
        <title>High-quality draft genome sequence of Butyrivibrio fibrisolvens INBov1, isolated from cow rumen.</title>
        <authorList>
            <person name="Rodriguez Hernaez J."/>
            <person name="Rivarola M."/>
            <person name="Paniego N."/>
            <person name="Cravero S."/>
            <person name="Ceron Cucchi M."/>
            <person name="Martinez M.C."/>
        </authorList>
    </citation>
    <scope>NUCLEOTIDE SEQUENCE [LARGE SCALE GENOMIC DNA]</scope>
    <source>
        <strain evidence="2 3">INBov1</strain>
    </source>
</reference>
<dbReference type="AlphaFoldDB" id="A0A317G044"/>
<organism evidence="2 3">
    <name type="scientific">Butyrivibrio fibrisolvens</name>
    <dbReference type="NCBI Taxonomy" id="831"/>
    <lineage>
        <taxon>Bacteria</taxon>
        <taxon>Bacillati</taxon>
        <taxon>Bacillota</taxon>
        <taxon>Clostridia</taxon>
        <taxon>Lachnospirales</taxon>
        <taxon>Lachnospiraceae</taxon>
        <taxon>Butyrivibrio</taxon>
    </lineage>
</organism>